<reference evidence="2" key="1">
    <citation type="submission" date="2023-05" db="EMBL/GenBank/DDBJ databases">
        <authorList>
            <person name="Zhang X."/>
        </authorList>
    </citation>
    <scope>NUCLEOTIDE SEQUENCE</scope>
    <source>
        <strain evidence="2">YF14B1</strain>
    </source>
</reference>
<dbReference type="SUPFAM" id="SSF51735">
    <property type="entry name" value="NAD(P)-binding Rossmann-fold domains"/>
    <property type="match status" value="1"/>
</dbReference>
<sequence>MSKLLITGATGHLGKLVVELLAKKLPLSSIVVLVRDAEKAKEFTAKGIEARIGDFNEHASLVTAFKGIDKLYFVSSNDIANREKQHENVVNAAKEAGVGHVIYTSFARKNETETSPITFIAKSHLYTEKLLKASGVPYTILKHALYTDIIPMFIGDKVLETGVIFQPAGEGKSSFVTREDFAELAVAVLTTSGHENKEYEAVNTEAVSFQDVADILTEITGKKITYVAPTAEVFTTELTKAGVPGEVVGLLTGFNQGIAQGEFADTDATLERLIGHKPTSVKAYLQQVYASN</sequence>
<dbReference type="EC" id="1.6.5.2" evidence="2"/>
<evidence type="ECO:0000313" key="2">
    <source>
        <dbReference type="EMBL" id="MDJ1478978.1"/>
    </source>
</evidence>
<keyword evidence="2" id="KW-0560">Oxidoreductase</keyword>
<proteinExistence type="predicted"/>
<dbReference type="Gene3D" id="3.40.50.720">
    <property type="entry name" value="NAD(P)-binding Rossmann-like Domain"/>
    <property type="match status" value="1"/>
</dbReference>
<dbReference type="AlphaFoldDB" id="A0AAE3QKA6"/>
<dbReference type="InterPro" id="IPR008030">
    <property type="entry name" value="NmrA-like"/>
</dbReference>
<organism evidence="2 3">
    <name type="scientific">Xanthocytophaga flava</name>
    <dbReference type="NCBI Taxonomy" id="3048013"/>
    <lineage>
        <taxon>Bacteria</taxon>
        <taxon>Pseudomonadati</taxon>
        <taxon>Bacteroidota</taxon>
        <taxon>Cytophagia</taxon>
        <taxon>Cytophagales</taxon>
        <taxon>Rhodocytophagaceae</taxon>
        <taxon>Xanthocytophaga</taxon>
    </lineage>
</organism>
<comment type="caution">
    <text evidence="2">The sequence shown here is derived from an EMBL/GenBank/DDBJ whole genome shotgun (WGS) entry which is preliminary data.</text>
</comment>
<dbReference type="RefSeq" id="WP_313974795.1">
    <property type="nucleotide sequence ID" value="NZ_JASJOS010000001.1"/>
</dbReference>
<dbReference type="PANTHER" id="PTHR47129:SF1">
    <property type="entry name" value="NMRA-LIKE DOMAIN-CONTAINING PROTEIN"/>
    <property type="match status" value="1"/>
</dbReference>
<name>A0AAE3QKA6_9BACT</name>
<evidence type="ECO:0000259" key="1">
    <source>
        <dbReference type="Pfam" id="PF05368"/>
    </source>
</evidence>
<protein>
    <submittedName>
        <fullName evidence="2">SDR family oxidoreductase</fullName>
        <ecNumber evidence="2">1.6.5.2</ecNumber>
    </submittedName>
</protein>
<dbReference type="InterPro" id="IPR036291">
    <property type="entry name" value="NAD(P)-bd_dom_sf"/>
</dbReference>
<gene>
    <name evidence="2" type="ORF">QNI16_00695</name>
</gene>
<dbReference type="PANTHER" id="PTHR47129">
    <property type="entry name" value="QUINONE OXIDOREDUCTASE 2"/>
    <property type="match status" value="1"/>
</dbReference>
<feature type="domain" description="NmrA-like" evidence="1">
    <location>
        <begin position="2"/>
        <end position="255"/>
    </location>
</feature>
<dbReference type="CDD" id="cd05269">
    <property type="entry name" value="TMR_SDR_a"/>
    <property type="match status" value="1"/>
</dbReference>
<evidence type="ECO:0000313" key="3">
    <source>
        <dbReference type="Proteomes" id="UP001241110"/>
    </source>
</evidence>
<dbReference type="InterPro" id="IPR052718">
    <property type="entry name" value="NmrA-type_oxidoreductase"/>
</dbReference>
<dbReference type="Pfam" id="PF05368">
    <property type="entry name" value="NmrA"/>
    <property type="match status" value="1"/>
</dbReference>
<dbReference type="Proteomes" id="UP001241110">
    <property type="component" value="Unassembled WGS sequence"/>
</dbReference>
<accession>A0AAE3QKA6</accession>
<dbReference type="GO" id="GO:0003955">
    <property type="term" value="F:NAD(P)H dehydrogenase (quinone) activity"/>
    <property type="evidence" value="ECO:0007669"/>
    <property type="project" value="UniProtKB-EC"/>
</dbReference>
<dbReference type="Gene3D" id="3.90.25.10">
    <property type="entry name" value="UDP-galactose 4-epimerase, domain 1"/>
    <property type="match status" value="1"/>
</dbReference>
<dbReference type="EMBL" id="JASJOS010000001">
    <property type="protein sequence ID" value="MDJ1478978.1"/>
    <property type="molecule type" value="Genomic_DNA"/>
</dbReference>